<evidence type="ECO:0000313" key="7">
    <source>
        <dbReference type="Proteomes" id="UP000294164"/>
    </source>
</evidence>
<dbReference type="PANTHER" id="PTHR30419:SF8">
    <property type="entry name" value="NITROGEN ASSIMILATION TRANSCRIPTIONAL ACTIVATOR-RELATED"/>
    <property type="match status" value="1"/>
</dbReference>
<feature type="domain" description="HTH lysR-type" evidence="5">
    <location>
        <begin position="5"/>
        <end position="62"/>
    </location>
</feature>
<dbReference type="PANTHER" id="PTHR30419">
    <property type="entry name" value="HTH-TYPE TRANSCRIPTIONAL REGULATOR YBHD"/>
    <property type="match status" value="1"/>
</dbReference>
<name>A0A4Q8M165_9GAMM</name>
<keyword evidence="2" id="KW-0805">Transcription regulation</keyword>
<dbReference type="InterPro" id="IPR036388">
    <property type="entry name" value="WH-like_DNA-bd_sf"/>
</dbReference>
<dbReference type="InterPro" id="IPR050950">
    <property type="entry name" value="HTH-type_LysR_regulators"/>
</dbReference>
<keyword evidence="3" id="KW-0238">DNA-binding</keyword>
<dbReference type="InterPro" id="IPR000847">
    <property type="entry name" value="LysR_HTH_N"/>
</dbReference>
<dbReference type="SUPFAM" id="SSF53850">
    <property type="entry name" value="Periplasmic binding protein-like II"/>
    <property type="match status" value="1"/>
</dbReference>
<comment type="caution">
    <text evidence="6">The sequence shown here is derived from an EMBL/GenBank/DDBJ whole genome shotgun (WGS) entry which is preliminary data.</text>
</comment>
<evidence type="ECO:0000256" key="3">
    <source>
        <dbReference type="ARBA" id="ARBA00023125"/>
    </source>
</evidence>
<reference evidence="6 7" key="1">
    <citation type="submission" date="2019-02" db="EMBL/GenBank/DDBJ databases">
        <title>WGS of Pseudoxanthomonas species novum from clinical isolates.</title>
        <authorList>
            <person name="Bernier A.-M."/>
            <person name="Bernard K."/>
            <person name="Vachon A."/>
        </authorList>
    </citation>
    <scope>NUCLEOTIDE SEQUENCE [LARGE SCALE GENOMIC DNA]</scope>
    <source>
        <strain evidence="6 7">NML130969</strain>
    </source>
</reference>
<dbReference type="PROSITE" id="PS50931">
    <property type="entry name" value="HTH_LYSR"/>
    <property type="match status" value="1"/>
</dbReference>
<dbReference type="Pfam" id="PF03466">
    <property type="entry name" value="LysR_substrate"/>
    <property type="match status" value="1"/>
</dbReference>
<proteinExistence type="inferred from homology"/>
<dbReference type="Gene3D" id="1.10.10.10">
    <property type="entry name" value="Winged helix-like DNA-binding domain superfamily/Winged helix DNA-binding domain"/>
    <property type="match status" value="1"/>
</dbReference>
<dbReference type="GO" id="GO:0003700">
    <property type="term" value="F:DNA-binding transcription factor activity"/>
    <property type="evidence" value="ECO:0007669"/>
    <property type="project" value="InterPro"/>
</dbReference>
<dbReference type="Gene3D" id="3.40.190.290">
    <property type="match status" value="1"/>
</dbReference>
<keyword evidence="4" id="KW-0804">Transcription</keyword>
<dbReference type="Pfam" id="PF00126">
    <property type="entry name" value="HTH_1"/>
    <property type="match status" value="1"/>
</dbReference>
<dbReference type="Proteomes" id="UP000294164">
    <property type="component" value="Unassembled WGS sequence"/>
</dbReference>
<dbReference type="InterPro" id="IPR005119">
    <property type="entry name" value="LysR_subst-bd"/>
</dbReference>
<dbReference type="FunFam" id="1.10.10.10:FF:000001">
    <property type="entry name" value="LysR family transcriptional regulator"/>
    <property type="match status" value="1"/>
</dbReference>
<evidence type="ECO:0000259" key="5">
    <source>
        <dbReference type="PROSITE" id="PS50931"/>
    </source>
</evidence>
<evidence type="ECO:0000256" key="1">
    <source>
        <dbReference type="ARBA" id="ARBA00009437"/>
    </source>
</evidence>
<accession>A0A4Q8M165</accession>
<evidence type="ECO:0000256" key="4">
    <source>
        <dbReference type="ARBA" id="ARBA00023163"/>
    </source>
</evidence>
<dbReference type="SUPFAM" id="SSF46785">
    <property type="entry name" value="Winged helix' DNA-binding domain"/>
    <property type="match status" value="1"/>
</dbReference>
<dbReference type="OrthoDB" id="8850588at2"/>
<dbReference type="GO" id="GO:0003677">
    <property type="term" value="F:DNA binding"/>
    <property type="evidence" value="ECO:0007669"/>
    <property type="project" value="UniProtKB-KW"/>
</dbReference>
<dbReference type="InterPro" id="IPR036390">
    <property type="entry name" value="WH_DNA-bd_sf"/>
</dbReference>
<sequence length="305" mass="33753">MDDLLEARRLRYFMAVLEHGSVRGAADHLDMDPSALSRAIAALENQCGTRLFQRHGRGVATTEAGQMLAAYARRQQHQKRQLLAHLESIEKIERGHVDIVAGEGFADWLMRHSLRDFMASHPQITIDLEIAGTDEIVRRIADERAQIGVLFQPPANDQLRSHLSMSQPIQALVLPDHPLTRLGRPLRLSDLQPYPGATLRRGFGMRQHIEAAEISEGVRLNTLLTTTSFHAIGHFVVAGLGYALSTRPALAVEGTELVALPMRNPILHQGLMHIVSKHGRMLSPAATELVGRMVRDIRATPGIGF</sequence>
<dbReference type="AlphaFoldDB" id="A0A4Q8M165"/>
<organism evidence="6 7">
    <name type="scientific">Pseudoxanthomonas winnipegensis</name>
    <dbReference type="NCBI Taxonomy" id="2480810"/>
    <lineage>
        <taxon>Bacteria</taxon>
        <taxon>Pseudomonadati</taxon>
        <taxon>Pseudomonadota</taxon>
        <taxon>Gammaproteobacteria</taxon>
        <taxon>Lysobacterales</taxon>
        <taxon>Lysobacteraceae</taxon>
        <taxon>Pseudoxanthomonas</taxon>
    </lineage>
</organism>
<dbReference type="RefSeq" id="WP_130535170.1">
    <property type="nucleotide sequence ID" value="NZ_SHMG01000009.1"/>
</dbReference>
<dbReference type="EMBL" id="SHMG01000009">
    <property type="protein sequence ID" value="TAA39618.1"/>
    <property type="molecule type" value="Genomic_DNA"/>
</dbReference>
<evidence type="ECO:0000256" key="2">
    <source>
        <dbReference type="ARBA" id="ARBA00023015"/>
    </source>
</evidence>
<dbReference type="GO" id="GO:0005829">
    <property type="term" value="C:cytosol"/>
    <property type="evidence" value="ECO:0007669"/>
    <property type="project" value="TreeGrafter"/>
</dbReference>
<protein>
    <submittedName>
        <fullName evidence="6">LysR family transcriptional regulator</fullName>
    </submittedName>
</protein>
<evidence type="ECO:0000313" key="6">
    <source>
        <dbReference type="EMBL" id="TAA39618.1"/>
    </source>
</evidence>
<comment type="similarity">
    <text evidence="1">Belongs to the LysR transcriptional regulatory family.</text>
</comment>
<gene>
    <name evidence="6" type="ORF">EA655_14135</name>
</gene>